<dbReference type="SUPFAM" id="SSF51445">
    <property type="entry name" value="(Trans)glycosidases"/>
    <property type="match status" value="1"/>
</dbReference>
<sequence length="525" mass="56666">MEHVTTHLIHISAVLILLFTGNSPLLVTSIGINYGRIANNLPSPEKAVSLVKSIGADKVKLYDADPKVLKAFAGTGIEFIVGIGNEYLSKLQDPTIAQSWVKSNVESYLPETKITSIAVGNEVLTLNDASLSGCLLLAMQNIHTALINLKLDRQVTVTTAHSLAVLQTSYPPSAGAFRDDLKDCILPILDFLSKTCSPFLINAYPFFAYKANSKEVSLDFVLFQANAGIVDSGNNLHYDNMLFAQIDAVYAALDRLGYGKLPIQISETGWPSDGDEDEAGASPENAKKYNGNLFKVVNRKNGTPAMPDYELNIFVFALFNENLKPGPTSERNYGLFKPDGTPAYNLGFSGNSIGGDSGHNKSGTIPPPFILSPENPANGGASYVGDGGVAYGKKEPKPGEQSKEIMISAVGAVEGEYDRGENKNERGDRKDRVAAAECFGTKQAAQPCVAAHSPLSSADERRPTSTDDRARLTAHYRQPRSLRTAHFRRLMSMPQVPQQSTTCSNSTDENDDGRLAAMRMAVVPS</sequence>
<feature type="compositionally biased region" description="Polar residues" evidence="8">
    <location>
        <begin position="495"/>
        <end position="507"/>
    </location>
</feature>
<keyword evidence="5" id="KW-0378">Hydrolase</keyword>
<accession>A0A5N6NXC9</accession>
<reference evidence="9 10" key="1">
    <citation type="submission" date="2019-05" db="EMBL/GenBank/DDBJ databases">
        <title>Mikania micrantha, genome provides insights into the molecular mechanism of rapid growth.</title>
        <authorList>
            <person name="Liu B."/>
        </authorList>
    </citation>
    <scope>NUCLEOTIDE SEQUENCE [LARGE SCALE GENOMIC DNA]</scope>
    <source>
        <strain evidence="9">NLD-2019</strain>
        <tissue evidence="9">Leaf</tissue>
    </source>
</reference>
<dbReference type="Gene3D" id="3.20.20.80">
    <property type="entry name" value="Glycosidases"/>
    <property type="match status" value="1"/>
</dbReference>
<name>A0A5N6NXC9_9ASTR</name>
<dbReference type="PANTHER" id="PTHR32227">
    <property type="entry name" value="GLUCAN ENDO-1,3-BETA-GLUCOSIDASE BG1-RELATED-RELATED"/>
    <property type="match status" value="1"/>
</dbReference>
<comment type="catalytic activity">
    <reaction evidence="1">
        <text>Hydrolysis of (1-&gt;3)-beta-D-glucosidic linkages in (1-&gt;3)-beta-D-glucans.</text>
        <dbReference type="EC" id="3.2.1.39"/>
    </reaction>
</comment>
<dbReference type="OrthoDB" id="77201at2759"/>
<keyword evidence="6" id="KW-0326">Glycosidase</keyword>
<dbReference type="GO" id="GO:0005975">
    <property type="term" value="P:carbohydrate metabolic process"/>
    <property type="evidence" value="ECO:0007669"/>
    <property type="project" value="InterPro"/>
</dbReference>
<organism evidence="9 10">
    <name type="scientific">Mikania micrantha</name>
    <name type="common">bitter vine</name>
    <dbReference type="NCBI Taxonomy" id="192012"/>
    <lineage>
        <taxon>Eukaryota</taxon>
        <taxon>Viridiplantae</taxon>
        <taxon>Streptophyta</taxon>
        <taxon>Embryophyta</taxon>
        <taxon>Tracheophyta</taxon>
        <taxon>Spermatophyta</taxon>
        <taxon>Magnoliopsida</taxon>
        <taxon>eudicotyledons</taxon>
        <taxon>Gunneridae</taxon>
        <taxon>Pentapetalae</taxon>
        <taxon>asterids</taxon>
        <taxon>campanulids</taxon>
        <taxon>Asterales</taxon>
        <taxon>Asteraceae</taxon>
        <taxon>Asteroideae</taxon>
        <taxon>Heliantheae alliance</taxon>
        <taxon>Eupatorieae</taxon>
        <taxon>Mikania</taxon>
    </lineage>
</organism>
<keyword evidence="4" id="KW-0732">Signal</keyword>
<evidence type="ECO:0000313" key="10">
    <source>
        <dbReference type="Proteomes" id="UP000326396"/>
    </source>
</evidence>
<dbReference type="GO" id="GO:0042973">
    <property type="term" value="F:glucan endo-1,3-beta-D-glucosidase activity"/>
    <property type="evidence" value="ECO:0007669"/>
    <property type="project" value="UniProtKB-EC"/>
</dbReference>
<feature type="region of interest" description="Disordered" evidence="8">
    <location>
        <begin position="449"/>
        <end position="469"/>
    </location>
</feature>
<evidence type="ECO:0000256" key="3">
    <source>
        <dbReference type="ARBA" id="ARBA00012780"/>
    </source>
</evidence>
<comment type="similarity">
    <text evidence="2 7">Belongs to the glycosyl hydrolase 17 family.</text>
</comment>
<dbReference type="Pfam" id="PF00332">
    <property type="entry name" value="Glyco_hydro_17"/>
    <property type="match status" value="1"/>
</dbReference>
<protein>
    <recommendedName>
        <fullName evidence="3">glucan endo-1,3-beta-D-glucosidase</fullName>
        <ecNumber evidence="3">3.2.1.39</ecNumber>
    </recommendedName>
</protein>
<evidence type="ECO:0000256" key="5">
    <source>
        <dbReference type="ARBA" id="ARBA00022801"/>
    </source>
</evidence>
<proteinExistence type="inferred from homology"/>
<evidence type="ECO:0000256" key="2">
    <source>
        <dbReference type="ARBA" id="ARBA00008773"/>
    </source>
</evidence>
<dbReference type="Proteomes" id="UP000326396">
    <property type="component" value="Linkage Group LG16"/>
</dbReference>
<keyword evidence="10" id="KW-1185">Reference proteome</keyword>
<feature type="compositionally biased region" description="Basic and acidic residues" evidence="8">
    <location>
        <begin position="458"/>
        <end position="469"/>
    </location>
</feature>
<dbReference type="FunFam" id="3.20.20.80:FF:000005">
    <property type="entry name" value="Glucan endo-1,3-beta-glucosidase 14"/>
    <property type="match status" value="1"/>
</dbReference>
<evidence type="ECO:0000256" key="6">
    <source>
        <dbReference type="ARBA" id="ARBA00023295"/>
    </source>
</evidence>
<comment type="caution">
    <text evidence="9">The sequence shown here is derived from an EMBL/GenBank/DDBJ whole genome shotgun (WGS) entry which is preliminary data.</text>
</comment>
<evidence type="ECO:0000256" key="7">
    <source>
        <dbReference type="RuleBase" id="RU004335"/>
    </source>
</evidence>
<evidence type="ECO:0000256" key="4">
    <source>
        <dbReference type="ARBA" id="ARBA00022729"/>
    </source>
</evidence>
<feature type="region of interest" description="Disordered" evidence="8">
    <location>
        <begin position="492"/>
        <end position="511"/>
    </location>
</feature>
<evidence type="ECO:0000256" key="8">
    <source>
        <dbReference type="SAM" id="MobiDB-lite"/>
    </source>
</evidence>
<dbReference type="InterPro" id="IPR017853">
    <property type="entry name" value="GH"/>
</dbReference>
<dbReference type="EC" id="3.2.1.39" evidence="3"/>
<dbReference type="InterPro" id="IPR044965">
    <property type="entry name" value="Glyco_hydro_17_plant"/>
</dbReference>
<dbReference type="AlphaFoldDB" id="A0A5N6NXC9"/>
<dbReference type="EMBL" id="SZYD01000008">
    <property type="protein sequence ID" value="KAD5508209.1"/>
    <property type="molecule type" value="Genomic_DNA"/>
</dbReference>
<gene>
    <name evidence="9" type="ORF">E3N88_15912</name>
</gene>
<evidence type="ECO:0000256" key="1">
    <source>
        <dbReference type="ARBA" id="ARBA00000382"/>
    </source>
</evidence>
<dbReference type="InterPro" id="IPR000490">
    <property type="entry name" value="Glyco_hydro_17"/>
</dbReference>
<evidence type="ECO:0000313" key="9">
    <source>
        <dbReference type="EMBL" id="KAD5508209.1"/>
    </source>
</evidence>